<reference evidence="1 2" key="1">
    <citation type="submission" date="2016-10" db="EMBL/GenBank/DDBJ databases">
        <authorList>
            <person name="de Groot N.N."/>
        </authorList>
    </citation>
    <scope>NUCLEOTIDE SEQUENCE [LARGE SCALE GENOMIC DNA]</scope>
    <source>
        <strain evidence="1 2">AB35.6</strain>
    </source>
</reference>
<dbReference type="Proteomes" id="UP000182409">
    <property type="component" value="Unassembled WGS sequence"/>
</dbReference>
<organism evidence="1 2">
    <name type="scientific">Terriglobus roseus</name>
    <dbReference type="NCBI Taxonomy" id="392734"/>
    <lineage>
        <taxon>Bacteria</taxon>
        <taxon>Pseudomonadati</taxon>
        <taxon>Acidobacteriota</taxon>
        <taxon>Terriglobia</taxon>
        <taxon>Terriglobales</taxon>
        <taxon>Acidobacteriaceae</taxon>
        <taxon>Terriglobus</taxon>
    </lineage>
</organism>
<sequence length="85" mass="9353">MWRASSLFGHTTTADHHAAMHIQTHEPTDEQSGMLGDHVGHGLWGEATALCHVCHAELLPHEAASGCCEDKDACCWRALSERCCW</sequence>
<accession>A0A1H4LEG7</accession>
<evidence type="ECO:0000313" key="1">
    <source>
        <dbReference type="EMBL" id="SEB68898.1"/>
    </source>
</evidence>
<gene>
    <name evidence="1" type="ORF">SAMN05443244_1563</name>
</gene>
<dbReference type="EMBL" id="FNSD01000001">
    <property type="protein sequence ID" value="SEB68898.1"/>
    <property type="molecule type" value="Genomic_DNA"/>
</dbReference>
<protein>
    <submittedName>
        <fullName evidence="1">Uncharacterized protein</fullName>
    </submittedName>
</protein>
<dbReference type="OrthoDB" id="9843476at2"/>
<dbReference type="AlphaFoldDB" id="A0A1H4LEG7"/>
<dbReference type="RefSeq" id="WP_139285135.1">
    <property type="nucleotide sequence ID" value="NZ_FNSD01000001.1"/>
</dbReference>
<evidence type="ECO:0000313" key="2">
    <source>
        <dbReference type="Proteomes" id="UP000182409"/>
    </source>
</evidence>
<name>A0A1H4LEG7_9BACT</name>
<proteinExistence type="predicted"/>